<feature type="transmembrane region" description="Helical" evidence="1">
    <location>
        <begin position="223"/>
        <end position="239"/>
    </location>
</feature>
<proteinExistence type="predicted"/>
<evidence type="ECO:0000256" key="1">
    <source>
        <dbReference type="SAM" id="Phobius"/>
    </source>
</evidence>
<feature type="transmembrane region" description="Helical" evidence="1">
    <location>
        <begin position="134"/>
        <end position="159"/>
    </location>
</feature>
<dbReference type="OrthoDB" id="671850at2"/>
<feature type="transmembrane region" description="Helical" evidence="1">
    <location>
        <begin position="246"/>
        <end position="270"/>
    </location>
</feature>
<protein>
    <recommendedName>
        <fullName evidence="4">DUF393 domain-containing protein</fullName>
    </recommendedName>
</protein>
<keyword evidence="3" id="KW-1185">Reference proteome</keyword>
<evidence type="ECO:0008006" key="4">
    <source>
        <dbReference type="Google" id="ProtNLM"/>
    </source>
</evidence>
<dbReference type="RefSeq" id="WP_039475935.1">
    <property type="nucleotide sequence ID" value="NZ_JSYN01000012.1"/>
</dbReference>
<keyword evidence="1" id="KW-0812">Transmembrane</keyword>
<keyword evidence="1" id="KW-1133">Transmembrane helix</keyword>
<name>A0A0C1DIW2_9SPHI</name>
<feature type="transmembrane region" description="Helical" evidence="1">
    <location>
        <begin position="165"/>
        <end position="185"/>
    </location>
</feature>
<evidence type="ECO:0000313" key="3">
    <source>
        <dbReference type="Proteomes" id="UP000031246"/>
    </source>
</evidence>
<reference evidence="2 3" key="1">
    <citation type="submission" date="2014-10" db="EMBL/GenBank/DDBJ databases">
        <title>Pedobacter Kyungheensis.</title>
        <authorList>
            <person name="Anderson B.M."/>
            <person name="Newman J.D."/>
        </authorList>
    </citation>
    <scope>NUCLEOTIDE SEQUENCE [LARGE SCALE GENOMIC DNA]</scope>
    <source>
        <strain evidence="2 3">KACC 16221</strain>
    </source>
</reference>
<evidence type="ECO:0000313" key="2">
    <source>
        <dbReference type="EMBL" id="KIA93855.1"/>
    </source>
</evidence>
<dbReference type="EMBL" id="JSYN01000012">
    <property type="protein sequence ID" value="KIA93855.1"/>
    <property type="molecule type" value="Genomic_DNA"/>
</dbReference>
<dbReference type="Proteomes" id="UP000031246">
    <property type="component" value="Unassembled WGS sequence"/>
</dbReference>
<dbReference type="AlphaFoldDB" id="A0A0C1DIW2"/>
<accession>A0A0C1DIW2</accession>
<organism evidence="2 3">
    <name type="scientific">Pedobacter kyungheensis</name>
    <dbReference type="NCBI Taxonomy" id="1069985"/>
    <lineage>
        <taxon>Bacteria</taxon>
        <taxon>Pseudomonadati</taxon>
        <taxon>Bacteroidota</taxon>
        <taxon>Sphingobacteriia</taxon>
        <taxon>Sphingobacteriales</taxon>
        <taxon>Sphingobacteriaceae</taxon>
        <taxon>Pedobacter</taxon>
    </lineage>
</organism>
<gene>
    <name evidence="2" type="ORF">OC25_11365</name>
</gene>
<keyword evidence="1" id="KW-0472">Membrane</keyword>
<feature type="transmembrane region" description="Helical" evidence="1">
    <location>
        <begin position="197"/>
        <end position="217"/>
    </location>
</feature>
<comment type="caution">
    <text evidence="2">The sequence shown here is derived from an EMBL/GenBank/DDBJ whole genome shotgun (WGS) entry which is preliminary data.</text>
</comment>
<sequence>MKTLQNHIILFDNECPMCYAYTKTFIKTGMLDKNGREAYQSMPANICPLVDRQRAANEIALVNTQTGEVTYGIQSLFKIIGHALPIFKKLFSFGPFVYVMQRFYAFISYNRKVIIPAKIKANTIQPSFKIQYRLVYLLFTWLVTAYILTAYAGLLTHFVPLGSSYREYLICGSQIFFQGIIMLFYRKDKLWDYLGNMMTISFAGSLLLLPALVVSHYFQLNPILFMLYFLMVAGIMFIEHLRRSSILNLGLTMSITWVLYRLIVLVLILVF</sequence>